<name>A0A2T4DPD9_9BACT</name>
<evidence type="ECO:0000313" key="5">
    <source>
        <dbReference type="Proteomes" id="UP000240608"/>
    </source>
</evidence>
<dbReference type="InterPro" id="IPR011913">
    <property type="entry name" value="RfaE_dom_I"/>
</dbReference>
<gene>
    <name evidence="4" type="ORF">C9994_10685</name>
</gene>
<proteinExistence type="predicted"/>
<dbReference type="Gene3D" id="3.40.1190.20">
    <property type="match status" value="1"/>
</dbReference>
<feature type="domain" description="Carbohydrate kinase PfkB" evidence="3">
    <location>
        <begin position="17"/>
        <end position="311"/>
    </location>
</feature>
<evidence type="ECO:0000256" key="1">
    <source>
        <dbReference type="ARBA" id="ARBA00022679"/>
    </source>
</evidence>
<dbReference type="EMBL" id="PYVU01000094">
    <property type="protein sequence ID" value="PTB95683.1"/>
    <property type="molecule type" value="Genomic_DNA"/>
</dbReference>
<evidence type="ECO:0000259" key="3">
    <source>
        <dbReference type="Pfam" id="PF00294"/>
    </source>
</evidence>
<sequence length="331" mass="36546">MSFTSIEEIFKAFDQLKILVIGDVMIDSYVWGNVSRISPEAPVPIVNVKNREKRLGGAANVALNLQSMGAEPILCSVLGDDEDSDVFIDLLNRRTISSRGLVKSKDRITTVKERVLAGSQHLLRVDSESLTELNAAEEEKLQSHILKLLPEVNAVIFEDYDKGTITASIIKTTIEAAVQQGIPTIVDPKKNNFFHYKEVDLFKPNLKELKEGLNTVFDYHDEEALKTQTSRLREILQARYVMTTLSEKGVYIQGETIEHAIPAHKRSISDVSGAGDTVVSIAGLCMALQLSPYFTAALANLGGGIVCEELGVVPINKQRLLEEALKNKLQL</sequence>
<organism evidence="4 5">
    <name type="scientific">Marivirga lumbricoides</name>
    <dbReference type="NCBI Taxonomy" id="1046115"/>
    <lineage>
        <taxon>Bacteria</taxon>
        <taxon>Pseudomonadati</taxon>
        <taxon>Bacteroidota</taxon>
        <taxon>Cytophagia</taxon>
        <taxon>Cytophagales</taxon>
        <taxon>Marivirgaceae</taxon>
        <taxon>Marivirga</taxon>
    </lineage>
</organism>
<accession>A0A2T4DPD9</accession>
<dbReference type="InterPro" id="IPR029056">
    <property type="entry name" value="Ribokinase-like"/>
</dbReference>
<evidence type="ECO:0000313" key="4">
    <source>
        <dbReference type="EMBL" id="PTB95683.1"/>
    </source>
</evidence>
<dbReference type="InterPro" id="IPR002173">
    <property type="entry name" value="Carboh/pur_kinase_PfkB_CS"/>
</dbReference>
<dbReference type="PANTHER" id="PTHR46969">
    <property type="entry name" value="BIFUNCTIONAL PROTEIN HLDE"/>
    <property type="match status" value="1"/>
</dbReference>
<dbReference type="InterPro" id="IPR011611">
    <property type="entry name" value="PfkB_dom"/>
</dbReference>
<dbReference type="Pfam" id="PF00294">
    <property type="entry name" value="PfkB"/>
    <property type="match status" value="1"/>
</dbReference>
<dbReference type="PANTHER" id="PTHR46969:SF1">
    <property type="entry name" value="BIFUNCTIONAL PROTEIN HLDE"/>
    <property type="match status" value="1"/>
</dbReference>
<dbReference type="PROSITE" id="PS00583">
    <property type="entry name" value="PFKB_KINASES_1"/>
    <property type="match status" value="1"/>
</dbReference>
<dbReference type="AlphaFoldDB" id="A0A2T4DPD9"/>
<dbReference type="GO" id="GO:0033785">
    <property type="term" value="F:heptose 7-phosphate kinase activity"/>
    <property type="evidence" value="ECO:0007669"/>
    <property type="project" value="TreeGrafter"/>
</dbReference>
<dbReference type="CDD" id="cd01172">
    <property type="entry name" value="RfaE_like"/>
    <property type="match status" value="1"/>
</dbReference>
<keyword evidence="2 4" id="KW-0418">Kinase</keyword>
<reference evidence="4 5" key="1">
    <citation type="submission" date="2018-03" db="EMBL/GenBank/DDBJ databases">
        <title>Cross-interface Injection: A General Nanoliter Liquid Handling Method Applied to Single Cells Genome Amplification Automated Nanoliter Liquid Handling Applied to Single Cell Multiple Displacement Amplification.</title>
        <authorList>
            <person name="Yun J."/>
            <person name="Xu P."/>
            <person name="Xu J."/>
            <person name="Dai X."/>
            <person name="Wang Y."/>
            <person name="Zheng X."/>
            <person name="Cao C."/>
            <person name="Yi Q."/>
            <person name="Zhu Y."/>
            <person name="Wang L."/>
            <person name="Dong Z."/>
            <person name="Huang Y."/>
            <person name="Huang L."/>
            <person name="Du W."/>
        </authorList>
    </citation>
    <scope>NUCLEOTIDE SEQUENCE [LARGE SCALE GENOMIC DNA]</scope>
    <source>
        <strain evidence="4 5">Z-D1-2</strain>
    </source>
</reference>
<dbReference type="Proteomes" id="UP000240608">
    <property type="component" value="Unassembled WGS sequence"/>
</dbReference>
<dbReference type="GO" id="GO:0033786">
    <property type="term" value="F:heptose-1-phosphate adenylyltransferase activity"/>
    <property type="evidence" value="ECO:0007669"/>
    <property type="project" value="TreeGrafter"/>
</dbReference>
<dbReference type="GO" id="GO:0005829">
    <property type="term" value="C:cytosol"/>
    <property type="evidence" value="ECO:0007669"/>
    <property type="project" value="TreeGrafter"/>
</dbReference>
<keyword evidence="1" id="KW-0808">Transferase</keyword>
<dbReference type="GO" id="GO:0016773">
    <property type="term" value="F:phosphotransferase activity, alcohol group as acceptor"/>
    <property type="evidence" value="ECO:0007669"/>
    <property type="project" value="InterPro"/>
</dbReference>
<comment type="caution">
    <text evidence="4">The sequence shown here is derived from an EMBL/GenBank/DDBJ whole genome shotgun (WGS) entry which is preliminary data.</text>
</comment>
<protein>
    <submittedName>
        <fullName evidence="4">D-glycero-beta-D-manno-heptose-7-phosphate kinase</fullName>
    </submittedName>
</protein>
<dbReference type="SUPFAM" id="SSF53613">
    <property type="entry name" value="Ribokinase-like"/>
    <property type="match status" value="1"/>
</dbReference>
<evidence type="ECO:0000256" key="2">
    <source>
        <dbReference type="ARBA" id="ARBA00022777"/>
    </source>
</evidence>